<dbReference type="InterPro" id="IPR023753">
    <property type="entry name" value="FAD/NAD-binding_dom"/>
</dbReference>
<dbReference type="PANTHER" id="PTHR22912:SF214">
    <property type="entry name" value="DIHYDROLIPOYL DEHYDROGENASE"/>
    <property type="match status" value="1"/>
</dbReference>
<dbReference type="PROSITE" id="PS00076">
    <property type="entry name" value="PYRIDINE_REDOX_1"/>
    <property type="match status" value="1"/>
</dbReference>
<evidence type="ECO:0000259" key="8">
    <source>
        <dbReference type="Pfam" id="PF07992"/>
    </source>
</evidence>
<name>A0A0A9F2Q2_ARUDO</name>
<protein>
    <recommendedName>
        <fullName evidence="8">FAD/NAD(P)-binding domain-containing protein</fullName>
    </recommendedName>
</protein>
<comment type="similarity">
    <text evidence="2">Belongs to the class-I pyridine nucleotide-disulfide oxidoreductase family.</text>
</comment>
<evidence type="ECO:0000256" key="5">
    <source>
        <dbReference type="ARBA" id="ARBA00023002"/>
    </source>
</evidence>
<sequence length="308" mass="33154">MAMASLARRRAADALLLRRPQAAAWASALRGYAASAEESDVVVIGGGPGGYVAAIKAAQMGLKTTCIEKRGTLGGTCLNVGCIPSKALLHSSHMYHEAKNSFVHHGVKFSNLEIDLPAMMAQKDKAVAGLTKGIEGLFKKNKVDYVKGFGKFVSPSEVSVDLIDGGSATVKGKNIIIATGSDVKSLPGVIIDEKKIVSSTGALALTEIPKKLVVIGAGYIGLEMGSVWNRLGTEVTVVEFAPDIVPSMDGEIRKQFQRMLEKQKNEVHAQDKGSWGRHFWEWCQVDCGACSWWRAECAGSRYCPRICW</sequence>
<dbReference type="GO" id="GO:0050660">
    <property type="term" value="F:flavin adenine dinucleotide binding"/>
    <property type="evidence" value="ECO:0007669"/>
    <property type="project" value="TreeGrafter"/>
</dbReference>
<evidence type="ECO:0000313" key="9">
    <source>
        <dbReference type="EMBL" id="JAE02558.1"/>
    </source>
</evidence>
<evidence type="ECO:0000256" key="2">
    <source>
        <dbReference type="ARBA" id="ARBA00007532"/>
    </source>
</evidence>
<keyword evidence="6" id="KW-1015">Disulfide bond</keyword>
<dbReference type="FunFam" id="3.50.50.60:FF:000001">
    <property type="entry name" value="Dihydrolipoyl dehydrogenase, mitochondrial"/>
    <property type="match status" value="1"/>
</dbReference>
<feature type="domain" description="FAD/NAD(P)-binding" evidence="8">
    <location>
        <begin position="40"/>
        <end position="268"/>
    </location>
</feature>
<dbReference type="InterPro" id="IPR012999">
    <property type="entry name" value="Pyr_OxRdtase_I_AS"/>
</dbReference>
<dbReference type="GO" id="GO:0045252">
    <property type="term" value="C:oxoglutarate dehydrogenase complex"/>
    <property type="evidence" value="ECO:0007669"/>
    <property type="project" value="TreeGrafter"/>
</dbReference>
<evidence type="ECO:0000256" key="7">
    <source>
        <dbReference type="ARBA" id="ARBA00023284"/>
    </source>
</evidence>
<accession>A0A0A9F2Q2</accession>
<dbReference type="Gene3D" id="3.50.50.60">
    <property type="entry name" value="FAD/NAD(P)-binding domain"/>
    <property type="match status" value="1"/>
</dbReference>
<reference evidence="9" key="1">
    <citation type="submission" date="2014-09" db="EMBL/GenBank/DDBJ databases">
        <authorList>
            <person name="Magalhaes I.L.F."/>
            <person name="Oliveira U."/>
            <person name="Santos F.R."/>
            <person name="Vidigal T.H.D.A."/>
            <person name="Brescovit A.D."/>
            <person name="Santos A.J."/>
        </authorList>
    </citation>
    <scope>NUCLEOTIDE SEQUENCE</scope>
    <source>
        <tissue evidence="9">Shoot tissue taken approximately 20 cm above the soil surface</tissue>
    </source>
</reference>
<dbReference type="GO" id="GO:0004148">
    <property type="term" value="F:dihydrolipoyl dehydrogenase (NADH) activity"/>
    <property type="evidence" value="ECO:0007669"/>
    <property type="project" value="TreeGrafter"/>
</dbReference>
<evidence type="ECO:0000256" key="1">
    <source>
        <dbReference type="ARBA" id="ARBA00001974"/>
    </source>
</evidence>
<dbReference type="PRINTS" id="PR00411">
    <property type="entry name" value="PNDRDTASEI"/>
</dbReference>
<dbReference type="PRINTS" id="PR00368">
    <property type="entry name" value="FADPNR"/>
</dbReference>
<organism evidence="9">
    <name type="scientific">Arundo donax</name>
    <name type="common">Giant reed</name>
    <name type="synonym">Donax arundinaceus</name>
    <dbReference type="NCBI Taxonomy" id="35708"/>
    <lineage>
        <taxon>Eukaryota</taxon>
        <taxon>Viridiplantae</taxon>
        <taxon>Streptophyta</taxon>
        <taxon>Embryophyta</taxon>
        <taxon>Tracheophyta</taxon>
        <taxon>Spermatophyta</taxon>
        <taxon>Magnoliopsida</taxon>
        <taxon>Liliopsida</taxon>
        <taxon>Poales</taxon>
        <taxon>Poaceae</taxon>
        <taxon>PACMAD clade</taxon>
        <taxon>Arundinoideae</taxon>
        <taxon>Arundineae</taxon>
        <taxon>Arundo</taxon>
    </lineage>
</organism>
<reference evidence="9" key="2">
    <citation type="journal article" date="2015" name="Data Brief">
        <title>Shoot transcriptome of the giant reed, Arundo donax.</title>
        <authorList>
            <person name="Barrero R.A."/>
            <person name="Guerrero F.D."/>
            <person name="Moolhuijzen P."/>
            <person name="Goolsby J.A."/>
            <person name="Tidwell J."/>
            <person name="Bellgard S.E."/>
            <person name="Bellgard M.I."/>
        </authorList>
    </citation>
    <scope>NUCLEOTIDE SEQUENCE</scope>
    <source>
        <tissue evidence="9">Shoot tissue taken approximately 20 cm above the soil surface</tissue>
    </source>
</reference>
<keyword evidence="4" id="KW-0274">FAD</keyword>
<dbReference type="GO" id="GO:0005739">
    <property type="term" value="C:mitochondrion"/>
    <property type="evidence" value="ECO:0007669"/>
    <property type="project" value="TreeGrafter"/>
</dbReference>
<comment type="cofactor">
    <cofactor evidence="1">
        <name>FAD</name>
        <dbReference type="ChEBI" id="CHEBI:57692"/>
    </cofactor>
</comment>
<evidence type="ECO:0000256" key="4">
    <source>
        <dbReference type="ARBA" id="ARBA00022827"/>
    </source>
</evidence>
<dbReference type="InterPro" id="IPR050151">
    <property type="entry name" value="Class-I_Pyr_Nuc-Dis_Oxidored"/>
</dbReference>
<keyword evidence="3" id="KW-0285">Flavoprotein</keyword>
<dbReference type="SUPFAM" id="SSF51905">
    <property type="entry name" value="FAD/NAD(P)-binding domain"/>
    <property type="match status" value="1"/>
</dbReference>
<evidence type="ECO:0000256" key="3">
    <source>
        <dbReference type="ARBA" id="ARBA00022630"/>
    </source>
</evidence>
<dbReference type="Pfam" id="PF07992">
    <property type="entry name" value="Pyr_redox_2"/>
    <property type="match status" value="1"/>
</dbReference>
<dbReference type="EMBL" id="GBRH01195338">
    <property type="protein sequence ID" value="JAE02558.1"/>
    <property type="molecule type" value="Transcribed_RNA"/>
</dbReference>
<evidence type="ECO:0000256" key="6">
    <source>
        <dbReference type="ARBA" id="ARBA00023157"/>
    </source>
</evidence>
<dbReference type="AlphaFoldDB" id="A0A0A9F2Q2"/>
<keyword evidence="5" id="KW-0560">Oxidoreductase</keyword>
<proteinExistence type="inferred from homology"/>
<dbReference type="GO" id="GO:0006103">
    <property type="term" value="P:2-oxoglutarate metabolic process"/>
    <property type="evidence" value="ECO:0007669"/>
    <property type="project" value="TreeGrafter"/>
</dbReference>
<dbReference type="InterPro" id="IPR036188">
    <property type="entry name" value="FAD/NAD-bd_sf"/>
</dbReference>
<keyword evidence="7" id="KW-0676">Redox-active center</keyword>
<dbReference type="PANTHER" id="PTHR22912">
    <property type="entry name" value="DISULFIDE OXIDOREDUCTASE"/>
    <property type="match status" value="1"/>
</dbReference>